<feature type="region of interest" description="Disordered" evidence="1">
    <location>
        <begin position="35"/>
        <end position="78"/>
    </location>
</feature>
<sequence>MSRRGVVPLLLATAFGIVNGFWVFSPSLNEHRQAALEQARKPLETPDQIDQGIDSLKTPDNVKPMANDSAVNGPTLESNRISKSWWPRMSFWAQAEGVSKTAPSTTPRSNDTQSKSEENRS</sequence>
<proteinExistence type="predicted"/>
<dbReference type="GeneID" id="43593136"/>
<gene>
    <name evidence="2" type="ORF">BP5553_00287</name>
</gene>
<dbReference type="AlphaFoldDB" id="A0A370TXS9"/>
<feature type="compositionally biased region" description="Polar residues" evidence="1">
    <location>
        <begin position="69"/>
        <end position="78"/>
    </location>
</feature>
<protein>
    <submittedName>
        <fullName evidence="2">Uncharacterized protein</fullName>
    </submittedName>
</protein>
<keyword evidence="3" id="KW-1185">Reference proteome</keyword>
<dbReference type="InterPro" id="IPR057394">
    <property type="entry name" value="PIGBOS1"/>
</dbReference>
<dbReference type="RefSeq" id="XP_031872964.1">
    <property type="nucleotide sequence ID" value="XM_032008910.1"/>
</dbReference>
<dbReference type="Proteomes" id="UP000254866">
    <property type="component" value="Unassembled WGS sequence"/>
</dbReference>
<evidence type="ECO:0000313" key="2">
    <source>
        <dbReference type="EMBL" id="RDL40308.1"/>
    </source>
</evidence>
<dbReference type="Pfam" id="PF23670">
    <property type="entry name" value="PIGBOS1"/>
    <property type="match status" value="1"/>
</dbReference>
<feature type="region of interest" description="Disordered" evidence="1">
    <location>
        <begin position="96"/>
        <end position="121"/>
    </location>
</feature>
<reference evidence="2 3" key="1">
    <citation type="journal article" date="2018" name="IMA Fungus">
        <title>IMA Genome-F 9: Draft genome sequence of Annulohypoxylon stygium, Aspergillus mulundensis, Berkeleyomyces basicola (syn. Thielaviopsis basicola), Ceratocystis smalleyi, two Cercospora beticola strains, Coleophoma cylindrospora, Fusarium fracticaudum, Phialophora cf. hyalina, and Morchella septimelata.</title>
        <authorList>
            <person name="Wingfield B.D."/>
            <person name="Bills G.F."/>
            <person name="Dong Y."/>
            <person name="Huang W."/>
            <person name="Nel W.J."/>
            <person name="Swalarsk-Parry B.S."/>
            <person name="Vaghefi N."/>
            <person name="Wilken P.M."/>
            <person name="An Z."/>
            <person name="de Beer Z.W."/>
            <person name="De Vos L."/>
            <person name="Chen L."/>
            <person name="Duong T.A."/>
            <person name="Gao Y."/>
            <person name="Hammerbacher A."/>
            <person name="Kikkert J.R."/>
            <person name="Li Y."/>
            <person name="Li H."/>
            <person name="Li K."/>
            <person name="Li Q."/>
            <person name="Liu X."/>
            <person name="Ma X."/>
            <person name="Naidoo K."/>
            <person name="Pethybridge S.J."/>
            <person name="Sun J."/>
            <person name="Steenkamp E.T."/>
            <person name="van der Nest M.A."/>
            <person name="van Wyk S."/>
            <person name="Wingfield M.J."/>
            <person name="Xiong C."/>
            <person name="Yue Q."/>
            <person name="Zhang X."/>
        </authorList>
    </citation>
    <scope>NUCLEOTIDE SEQUENCE [LARGE SCALE GENOMIC DNA]</scope>
    <source>
        <strain evidence="2 3">BP 5553</strain>
    </source>
</reference>
<evidence type="ECO:0000313" key="3">
    <source>
        <dbReference type="Proteomes" id="UP000254866"/>
    </source>
</evidence>
<organism evidence="2 3">
    <name type="scientific">Venustampulla echinocandica</name>
    <dbReference type="NCBI Taxonomy" id="2656787"/>
    <lineage>
        <taxon>Eukaryota</taxon>
        <taxon>Fungi</taxon>
        <taxon>Dikarya</taxon>
        <taxon>Ascomycota</taxon>
        <taxon>Pezizomycotina</taxon>
        <taxon>Leotiomycetes</taxon>
        <taxon>Helotiales</taxon>
        <taxon>Pleuroascaceae</taxon>
        <taxon>Venustampulla</taxon>
    </lineage>
</organism>
<comment type="caution">
    <text evidence="2">The sequence shown here is derived from an EMBL/GenBank/DDBJ whole genome shotgun (WGS) entry which is preliminary data.</text>
</comment>
<feature type="compositionally biased region" description="Basic and acidic residues" evidence="1">
    <location>
        <begin position="35"/>
        <end position="44"/>
    </location>
</feature>
<dbReference type="EMBL" id="NPIC01000001">
    <property type="protein sequence ID" value="RDL40308.1"/>
    <property type="molecule type" value="Genomic_DNA"/>
</dbReference>
<evidence type="ECO:0000256" key="1">
    <source>
        <dbReference type="SAM" id="MobiDB-lite"/>
    </source>
</evidence>
<name>A0A370TXS9_9HELO</name>
<accession>A0A370TXS9</accession>
<dbReference type="OrthoDB" id="5394869at2759"/>
<feature type="compositionally biased region" description="Polar residues" evidence="1">
    <location>
        <begin position="101"/>
        <end position="113"/>
    </location>
</feature>